<dbReference type="RefSeq" id="WP_380671602.1">
    <property type="nucleotide sequence ID" value="NZ_JBHTCJ010000013.1"/>
</dbReference>
<accession>A0ABW2LNS1</accession>
<dbReference type="PANTHER" id="PTHR40758">
    <property type="entry name" value="CONSERVED PROTEIN"/>
    <property type="match status" value="1"/>
</dbReference>
<reference evidence="4" key="1">
    <citation type="journal article" date="2019" name="Int. J. Syst. Evol. Microbiol.">
        <title>The Global Catalogue of Microorganisms (GCM) 10K type strain sequencing project: providing services to taxonomists for standard genome sequencing and annotation.</title>
        <authorList>
            <consortium name="The Broad Institute Genomics Platform"/>
            <consortium name="The Broad Institute Genome Sequencing Center for Infectious Disease"/>
            <person name="Wu L."/>
            <person name="Ma J."/>
        </authorList>
    </citation>
    <scope>NUCLEOTIDE SEQUENCE [LARGE SCALE GENOMIC DNA]</scope>
    <source>
        <strain evidence="4">WLHS5</strain>
    </source>
</reference>
<proteinExistence type="predicted"/>
<evidence type="ECO:0000259" key="1">
    <source>
        <dbReference type="Pfam" id="PF07398"/>
    </source>
</evidence>
<dbReference type="PANTHER" id="PTHR40758:SF1">
    <property type="entry name" value="CONSERVED PROTEIN"/>
    <property type="match status" value="1"/>
</dbReference>
<dbReference type="InterPro" id="IPR010872">
    <property type="entry name" value="MDMPI_C-term_domain"/>
</dbReference>
<dbReference type="GO" id="GO:0016853">
    <property type="term" value="F:isomerase activity"/>
    <property type="evidence" value="ECO:0007669"/>
    <property type="project" value="UniProtKB-KW"/>
</dbReference>
<feature type="domain" description="MDMPI C-terminal" evidence="1">
    <location>
        <begin position="149"/>
        <end position="245"/>
    </location>
</feature>
<evidence type="ECO:0000313" key="3">
    <source>
        <dbReference type="EMBL" id="MFC7344073.1"/>
    </source>
</evidence>
<evidence type="ECO:0000313" key="4">
    <source>
        <dbReference type="Proteomes" id="UP001596504"/>
    </source>
</evidence>
<dbReference type="Proteomes" id="UP001596504">
    <property type="component" value="Unassembled WGS sequence"/>
</dbReference>
<sequence length="256" mass="28224">MNGTEVRLDHERMLDLLSSEAQLLTAATHDVDADTPVHNAAGRTLGQTVRQLGDLCEDVLCWLGSPEAERRWDLPAEPELPEAVGRFSVRLAEVLAEFAARPPESRCPTWWPEDHTVRFWVRRLLHAVTLHRVDVQVAARVEVTEIDPEVAADGVDEVLRVWFDHRLRALGITATRACSVGVHVPGRNWLVTADEEGTAVLGSEDVASTTPDAVVSGDPAAVYLWAWGRLPNRAIETTGDQDAIAQLWGLLQLATR</sequence>
<gene>
    <name evidence="3" type="ORF">ACFQRI_21920</name>
</gene>
<dbReference type="EMBL" id="JBHTCJ010000013">
    <property type="protein sequence ID" value="MFC7344073.1"/>
    <property type="molecule type" value="Genomic_DNA"/>
</dbReference>
<keyword evidence="3" id="KW-0413">Isomerase</keyword>
<dbReference type="InterPro" id="IPR024344">
    <property type="entry name" value="MDMPI_metal-binding"/>
</dbReference>
<dbReference type="Pfam" id="PF07398">
    <property type="entry name" value="MDMPI_C"/>
    <property type="match status" value="1"/>
</dbReference>
<keyword evidence="4" id="KW-1185">Reference proteome</keyword>
<name>A0ABW2LNS1_9PSEU</name>
<dbReference type="Pfam" id="PF11716">
    <property type="entry name" value="MDMPI_N"/>
    <property type="match status" value="1"/>
</dbReference>
<feature type="domain" description="Mycothiol-dependent maleylpyruvate isomerase metal-binding" evidence="2">
    <location>
        <begin position="65"/>
        <end position="136"/>
    </location>
</feature>
<comment type="caution">
    <text evidence="3">The sequence shown here is derived from an EMBL/GenBank/DDBJ whole genome shotgun (WGS) entry which is preliminary data.</text>
</comment>
<organism evidence="3 4">
    <name type="scientific">Saccharopolyspora griseoalba</name>
    <dbReference type="NCBI Taxonomy" id="1431848"/>
    <lineage>
        <taxon>Bacteria</taxon>
        <taxon>Bacillati</taxon>
        <taxon>Actinomycetota</taxon>
        <taxon>Actinomycetes</taxon>
        <taxon>Pseudonocardiales</taxon>
        <taxon>Pseudonocardiaceae</taxon>
        <taxon>Saccharopolyspora</taxon>
    </lineage>
</organism>
<protein>
    <submittedName>
        <fullName evidence="3">Maleylpyruvate isomerase N-terminal domain-containing protein</fullName>
    </submittedName>
</protein>
<evidence type="ECO:0000259" key="2">
    <source>
        <dbReference type="Pfam" id="PF11716"/>
    </source>
</evidence>